<comment type="caution">
    <text evidence="1">The sequence shown here is derived from an EMBL/GenBank/DDBJ whole genome shotgun (WGS) entry which is preliminary data.</text>
</comment>
<evidence type="ECO:0000313" key="2">
    <source>
        <dbReference type="Proteomes" id="UP000478052"/>
    </source>
</evidence>
<dbReference type="Pfam" id="PF04275">
    <property type="entry name" value="P-mevalo_kinase"/>
    <property type="match status" value="1"/>
</dbReference>
<keyword evidence="2" id="KW-1185">Reference proteome</keyword>
<dbReference type="InterPro" id="IPR027417">
    <property type="entry name" value="P-loop_NTPase"/>
</dbReference>
<dbReference type="InterPro" id="IPR005919">
    <property type="entry name" value="Pmev_kin_anim"/>
</dbReference>
<dbReference type="UniPathway" id="UPA00057">
    <property type="reaction ID" value="UER00099"/>
</dbReference>
<sequence length="588" mass="67101">MSGDAVSESRRPKVVYVFSGKRKCGKDYITDAIHERAIMLCNKLLNLASKTVQIVPTNRIAAAATSSLNIRSFSTPVSQEYVVDNTIEHKKFSDGIIQTVNEAVKTNNRLFAVVHICGKQFKVTDNDLVLIDGYWPPNVGDRIKLQKVLLVGGKDFTLIGRPVLDPDTVEVTATVVDKDLSHTRTNFERIKRKQYMRINFVRKEITMLRINSVFITQNIDNRKDVQEMGRRVIASVAAIKIPDIISQLVQKNISTTLVVTEASKHFLDVEKIRKDLKIDVYTDENEWDTWKTRGDPVLHIELSKKADLLVLAPLSANTMAKVSTGICDNLLTCIVRAWNVSKPVLFCPSMNTQMWNHPVTKDQVDKLVSWGYCLIPPIVKTLMCGDHGIGAMAEVETIVNQIIEKLNNLIGSEKCVIIRLSGPIKKHWAQTKSLQLDELLSDGEMKEQHRKAMIEWSENVRSSDHGYFCRMAIDMYDQNHSKNIWIVSDARRKTDIEWFKSNFDNLKLIRITADECTRKERGWNFIHGVDNAASECDLDDYLEWDWIVENNKFNDCNDFNILCSNIVCTVVSIFINYQAHTYLCKKNK</sequence>
<name>A0A6G0ZA40_APHCR</name>
<protein>
    <submittedName>
        <fullName evidence="1">39S ribosomal protein L21, mitochondrial-like</fullName>
    </submittedName>
</protein>
<dbReference type="GO" id="GO:0019287">
    <property type="term" value="P:isopentenyl diphosphate biosynthetic process, mevalonate pathway"/>
    <property type="evidence" value="ECO:0007669"/>
    <property type="project" value="UniProtKB-UniPathway"/>
</dbReference>
<dbReference type="InterPro" id="IPR036164">
    <property type="entry name" value="bL21-like_sf"/>
</dbReference>
<dbReference type="GO" id="GO:0004631">
    <property type="term" value="F:phosphomevalonate kinase activity"/>
    <property type="evidence" value="ECO:0007669"/>
    <property type="project" value="InterPro"/>
</dbReference>
<dbReference type="InterPro" id="IPR028909">
    <property type="entry name" value="bL21-like"/>
</dbReference>
<dbReference type="SUPFAM" id="SSF52507">
    <property type="entry name" value="Homo-oligomeric flavin-containing Cys decarboxylases, HFCD"/>
    <property type="match status" value="1"/>
</dbReference>
<dbReference type="EMBL" id="VUJU01000919">
    <property type="protein sequence ID" value="KAF0767676.1"/>
    <property type="molecule type" value="Genomic_DNA"/>
</dbReference>
<reference evidence="1 2" key="1">
    <citation type="submission" date="2019-08" db="EMBL/GenBank/DDBJ databases">
        <title>Whole genome of Aphis craccivora.</title>
        <authorList>
            <person name="Voronova N.V."/>
            <person name="Shulinski R.S."/>
            <person name="Bandarenka Y.V."/>
            <person name="Zhorov D.G."/>
            <person name="Warner D."/>
        </authorList>
    </citation>
    <scope>NUCLEOTIDE SEQUENCE [LARGE SCALE GENOMIC DNA]</scope>
    <source>
        <strain evidence="1">180601</strain>
        <tissue evidence="1">Whole Body</tissue>
    </source>
</reference>
<evidence type="ECO:0000313" key="1">
    <source>
        <dbReference type="EMBL" id="KAF0767676.1"/>
    </source>
</evidence>
<gene>
    <name evidence="1" type="ORF">FWK35_00012866</name>
</gene>
<dbReference type="GO" id="GO:0015937">
    <property type="term" value="P:coenzyme A biosynthetic process"/>
    <property type="evidence" value="ECO:0007669"/>
    <property type="project" value="UniProtKB-KW"/>
</dbReference>
<dbReference type="Pfam" id="PF00829">
    <property type="entry name" value="Ribosomal_L21p"/>
    <property type="match status" value="1"/>
</dbReference>
<dbReference type="Gene3D" id="3.40.50.300">
    <property type="entry name" value="P-loop containing nucleotide triphosphate hydrolases"/>
    <property type="match status" value="1"/>
</dbReference>
<dbReference type="InterPro" id="IPR036551">
    <property type="entry name" value="Flavin_trans-like"/>
</dbReference>
<keyword evidence="1" id="KW-0687">Ribonucleoprotein</keyword>
<dbReference type="GO" id="GO:0005840">
    <property type="term" value="C:ribosome"/>
    <property type="evidence" value="ECO:0007669"/>
    <property type="project" value="UniProtKB-KW"/>
</dbReference>
<dbReference type="GO" id="GO:0010181">
    <property type="term" value="F:FMN binding"/>
    <property type="evidence" value="ECO:0007669"/>
    <property type="project" value="TreeGrafter"/>
</dbReference>
<organism evidence="1 2">
    <name type="scientific">Aphis craccivora</name>
    <name type="common">Cowpea aphid</name>
    <dbReference type="NCBI Taxonomy" id="307492"/>
    <lineage>
        <taxon>Eukaryota</taxon>
        <taxon>Metazoa</taxon>
        <taxon>Ecdysozoa</taxon>
        <taxon>Arthropoda</taxon>
        <taxon>Hexapoda</taxon>
        <taxon>Insecta</taxon>
        <taxon>Pterygota</taxon>
        <taxon>Neoptera</taxon>
        <taxon>Paraneoptera</taxon>
        <taxon>Hemiptera</taxon>
        <taxon>Sternorrhyncha</taxon>
        <taxon>Aphidomorpha</taxon>
        <taxon>Aphidoidea</taxon>
        <taxon>Aphididae</taxon>
        <taxon>Aphidini</taxon>
        <taxon>Aphis</taxon>
        <taxon>Aphis</taxon>
    </lineage>
</organism>
<dbReference type="Gene3D" id="3.40.50.1950">
    <property type="entry name" value="Flavin prenyltransferase-like"/>
    <property type="match status" value="1"/>
</dbReference>
<dbReference type="PANTHER" id="PTHR14359:SF6">
    <property type="entry name" value="PHOSPHOPANTOTHENOYLCYSTEINE DECARBOXYLASE"/>
    <property type="match status" value="1"/>
</dbReference>
<dbReference type="GO" id="GO:0071513">
    <property type="term" value="C:phosphopantothenoylcysteine decarboxylase complex"/>
    <property type="evidence" value="ECO:0007669"/>
    <property type="project" value="TreeGrafter"/>
</dbReference>
<dbReference type="GO" id="GO:0004633">
    <property type="term" value="F:phosphopantothenoylcysteine decarboxylase activity"/>
    <property type="evidence" value="ECO:0007669"/>
    <property type="project" value="TreeGrafter"/>
</dbReference>
<dbReference type="AlphaFoldDB" id="A0A6G0ZA40"/>
<dbReference type="OrthoDB" id="5994at2759"/>
<keyword evidence="1" id="KW-0689">Ribosomal protein</keyword>
<accession>A0A6G0ZA40</accession>
<dbReference type="PANTHER" id="PTHR14359">
    <property type="entry name" value="HOMO-OLIGOMERIC FLAVIN CONTAINING CYS DECARBOXYLASE FAMILY"/>
    <property type="match status" value="1"/>
</dbReference>
<proteinExistence type="predicted"/>
<dbReference type="Proteomes" id="UP000478052">
    <property type="component" value="Unassembled WGS sequence"/>
</dbReference>
<dbReference type="GO" id="GO:0006695">
    <property type="term" value="P:cholesterol biosynthetic process"/>
    <property type="evidence" value="ECO:0007669"/>
    <property type="project" value="InterPro"/>
</dbReference>
<dbReference type="SUPFAM" id="SSF141091">
    <property type="entry name" value="L21p-like"/>
    <property type="match status" value="1"/>
</dbReference>